<organism evidence="1 2">
    <name type="scientific">Ciona intestinalis</name>
    <name type="common">Transparent sea squirt</name>
    <name type="synonym">Ascidia intestinalis</name>
    <dbReference type="NCBI Taxonomy" id="7719"/>
    <lineage>
        <taxon>Eukaryota</taxon>
        <taxon>Metazoa</taxon>
        <taxon>Chordata</taxon>
        <taxon>Tunicata</taxon>
        <taxon>Ascidiacea</taxon>
        <taxon>Phlebobranchia</taxon>
        <taxon>Cionidae</taxon>
        <taxon>Ciona</taxon>
    </lineage>
</organism>
<dbReference type="Ensembl" id="ENSCINT00000034722.1">
    <property type="protein sequence ID" value="ENSCINP00000034760.1"/>
    <property type="gene ID" value="ENSCING00000020733.1"/>
</dbReference>
<dbReference type="InParanoid" id="H2XYM6"/>
<accession>H2XYM6</accession>
<reference evidence="2" key="1">
    <citation type="journal article" date="2002" name="Science">
        <title>The draft genome of Ciona intestinalis: insights into chordate and vertebrate origins.</title>
        <authorList>
            <person name="Dehal P."/>
            <person name="Satou Y."/>
            <person name="Campbell R.K."/>
            <person name="Chapman J."/>
            <person name="Degnan B."/>
            <person name="De Tomaso A."/>
            <person name="Davidson B."/>
            <person name="Di Gregorio A."/>
            <person name="Gelpke M."/>
            <person name="Goodstein D.M."/>
            <person name="Harafuji N."/>
            <person name="Hastings K.E."/>
            <person name="Ho I."/>
            <person name="Hotta K."/>
            <person name="Huang W."/>
            <person name="Kawashima T."/>
            <person name="Lemaire P."/>
            <person name="Martinez D."/>
            <person name="Meinertzhagen I.A."/>
            <person name="Necula S."/>
            <person name="Nonaka M."/>
            <person name="Putnam N."/>
            <person name="Rash S."/>
            <person name="Saiga H."/>
            <person name="Satake M."/>
            <person name="Terry A."/>
            <person name="Yamada L."/>
            <person name="Wang H.G."/>
            <person name="Awazu S."/>
            <person name="Azumi K."/>
            <person name="Boore J."/>
            <person name="Branno M."/>
            <person name="Chin-Bow S."/>
            <person name="DeSantis R."/>
            <person name="Doyle S."/>
            <person name="Francino P."/>
            <person name="Keys D.N."/>
            <person name="Haga S."/>
            <person name="Hayashi H."/>
            <person name="Hino K."/>
            <person name="Imai K.S."/>
            <person name="Inaba K."/>
            <person name="Kano S."/>
            <person name="Kobayashi K."/>
            <person name="Kobayashi M."/>
            <person name="Lee B.I."/>
            <person name="Makabe K.W."/>
            <person name="Manohar C."/>
            <person name="Matassi G."/>
            <person name="Medina M."/>
            <person name="Mochizuki Y."/>
            <person name="Mount S."/>
            <person name="Morishita T."/>
            <person name="Miura S."/>
            <person name="Nakayama A."/>
            <person name="Nishizaka S."/>
            <person name="Nomoto H."/>
            <person name="Ohta F."/>
            <person name="Oishi K."/>
            <person name="Rigoutsos I."/>
            <person name="Sano M."/>
            <person name="Sasaki A."/>
            <person name="Sasakura Y."/>
            <person name="Shoguchi E."/>
            <person name="Shin-i T."/>
            <person name="Spagnuolo A."/>
            <person name="Stainier D."/>
            <person name="Suzuki M.M."/>
            <person name="Tassy O."/>
            <person name="Takatori N."/>
            <person name="Tokuoka M."/>
            <person name="Yagi K."/>
            <person name="Yoshizaki F."/>
            <person name="Wada S."/>
            <person name="Zhang C."/>
            <person name="Hyatt P.D."/>
            <person name="Larimer F."/>
            <person name="Detter C."/>
            <person name="Doggett N."/>
            <person name="Glavina T."/>
            <person name="Hawkins T."/>
            <person name="Richardson P."/>
            <person name="Lucas S."/>
            <person name="Kohara Y."/>
            <person name="Levine M."/>
            <person name="Satoh N."/>
            <person name="Rokhsar D.S."/>
        </authorList>
    </citation>
    <scope>NUCLEOTIDE SEQUENCE [LARGE SCALE GENOMIC DNA]</scope>
</reference>
<dbReference type="HOGENOM" id="CLU_2660816_0_0_1"/>
<dbReference type="AlphaFoldDB" id="H2XYM6"/>
<reference evidence="1" key="3">
    <citation type="submission" date="2025-09" db="UniProtKB">
        <authorList>
            <consortium name="Ensembl"/>
        </authorList>
    </citation>
    <scope>IDENTIFICATION</scope>
</reference>
<evidence type="ECO:0000313" key="1">
    <source>
        <dbReference type="Ensembl" id="ENSCINP00000034760.1"/>
    </source>
</evidence>
<protein>
    <submittedName>
        <fullName evidence="1">Uncharacterized protein</fullName>
    </submittedName>
</protein>
<evidence type="ECO:0000313" key="2">
    <source>
        <dbReference type="Proteomes" id="UP000008144"/>
    </source>
</evidence>
<name>H2XYM6_CIOIN</name>
<keyword evidence="2" id="KW-1185">Reference proteome</keyword>
<dbReference type="Proteomes" id="UP000008144">
    <property type="component" value="Unassembled WGS sequence"/>
</dbReference>
<proteinExistence type="predicted"/>
<reference evidence="1" key="2">
    <citation type="submission" date="2025-08" db="UniProtKB">
        <authorList>
            <consortium name="Ensembl"/>
        </authorList>
    </citation>
    <scope>IDENTIFICATION</scope>
</reference>
<sequence>KACVYQQSAKSEKIQFVQVFCENIKPKAGLWWYRIESRQKLDTHFLTTLSALKLKIYFVKICFDKALIDSVSDVVP</sequence>